<dbReference type="InterPro" id="IPR001579">
    <property type="entry name" value="Glyco_hydro_18_chit_AS"/>
</dbReference>
<organism evidence="6">
    <name type="scientific">Anisakis simplex</name>
    <name type="common">Herring worm</name>
    <dbReference type="NCBI Taxonomy" id="6269"/>
    <lineage>
        <taxon>Eukaryota</taxon>
        <taxon>Metazoa</taxon>
        <taxon>Ecdysozoa</taxon>
        <taxon>Nematoda</taxon>
        <taxon>Chromadorea</taxon>
        <taxon>Rhabditida</taxon>
        <taxon>Spirurina</taxon>
        <taxon>Ascaridomorpha</taxon>
        <taxon>Ascaridoidea</taxon>
        <taxon>Anisakidae</taxon>
        <taxon>Anisakis</taxon>
        <taxon>Anisakis simplex complex</taxon>
    </lineage>
</organism>
<evidence type="ECO:0000313" key="6">
    <source>
        <dbReference type="WBParaSite" id="ASIM_0001890101-mRNA-1"/>
    </source>
</evidence>
<protein>
    <submittedName>
        <fullName evidence="6">Probable endochitinase (inferred by orthology to a C. elegans protein)</fullName>
    </submittedName>
</protein>
<dbReference type="PANTHER" id="PTHR11177">
    <property type="entry name" value="CHITINASE"/>
    <property type="match status" value="1"/>
</dbReference>
<dbReference type="GO" id="GO:0005975">
    <property type="term" value="P:carbohydrate metabolic process"/>
    <property type="evidence" value="ECO:0007669"/>
    <property type="project" value="InterPro"/>
</dbReference>
<dbReference type="SUPFAM" id="SSF51445">
    <property type="entry name" value="(Trans)glycosidases"/>
    <property type="match status" value="1"/>
</dbReference>
<sequence>LCTHILYAFASIDESNFTIVPFDENDVSNEWSKIGMYERVNRLKKIDPQLKTLISIGGWSFGTKIFQQTSSNETNRSKFISSAIDFVRFHNFDGIDIDWEYPNGTEDINSFTLLMKELRRAISMECLDTTRKDRLLLTVAVSASRKTIKTGYNIPELAKYVTQKYLPDIKIVTET</sequence>
<accession>A0A0M3KD49</accession>
<dbReference type="Pfam" id="PF00704">
    <property type="entry name" value="Glyco_hydro_18"/>
    <property type="match status" value="1"/>
</dbReference>
<dbReference type="PROSITE" id="PS51910">
    <property type="entry name" value="GH18_2"/>
    <property type="match status" value="1"/>
</dbReference>
<dbReference type="SMART" id="SM00636">
    <property type="entry name" value="Glyco_18"/>
    <property type="match status" value="1"/>
</dbReference>
<dbReference type="GO" id="GO:0008061">
    <property type="term" value="F:chitin binding"/>
    <property type="evidence" value="ECO:0007669"/>
    <property type="project" value="InterPro"/>
</dbReference>
<dbReference type="Gene3D" id="3.20.20.80">
    <property type="entry name" value="Glycosidases"/>
    <property type="match status" value="1"/>
</dbReference>
<keyword evidence="2 3" id="KW-0326">Glycosidase</keyword>
<dbReference type="PANTHER" id="PTHR11177:SF400">
    <property type="entry name" value="ENDOCHITINASE-RELATED"/>
    <property type="match status" value="1"/>
</dbReference>
<dbReference type="InterPro" id="IPR001223">
    <property type="entry name" value="Glyco_hydro18_cat"/>
</dbReference>
<dbReference type="AlphaFoldDB" id="A0A0M3KD49"/>
<name>A0A0M3KD49_ANISI</name>
<dbReference type="GO" id="GO:0006032">
    <property type="term" value="P:chitin catabolic process"/>
    <property type="evidence" value="ECO:0007669"/>
    <property type="project" value="UniProtKB-ARBA"/>
</dbReference>
<dbReference type="GO" id="GO:0004568">
    <property type="term" value="F:chitinase activity"/>
    <property type="evidence" value="ECO:0007669"/>
    <property type="project" value="UniProtKB-ARBA"/>
</dbReference>
<evidence type="ECO:0000256" key="2">
    <source>
        <dbReference type="ARBA" id="ARBA00023295"/>
    </source>
</evidence>
<comment type="similarity">
    <text evidence="4">Belongs to the glycosyl hydrolase 18 family.</text>
</comment>
<evidence type="ECO:0000259" key="5">
    <source>
        <dbReference type="PROSITE" id="PS51910"/>
    </source>
</evidence>
<dbReference type="InterPro" id="IPR050314">
    <property type="entry name" value="Glycosyl_Hydrlase_18"/>
</dbReference>
<dbReference type="InterPro" id="IPR011583">
    <property type="entry name" value="Chitinase_II/V-like_cat"/>
</dbReference>
<dbReference type="PROSITE" id="PS01095">
    <property type="entry name" value="GH18_1"/>
    <property type="match status" value="1"/>
</dbReference>
<dbReference type="WBParaSite" id="ASIM_0001890101-mRNA-1">
    <property type="protein sequence ID" value="ASIM_0001890101-mRNA-1"/>
    <property type="gene ID" value="ASIM_0001890101"/>
</dbReference>
<dbReference type="GO" id="GO:0005576">
    <property type="term" value="C:extracellular region"/>
    <property type="evidence" value="ECO:0007669"/>
    <property type="project" value="TreeGrafter"/>
</dbReference>
<evidence type="ECO:0000256" key="1">
    <source>
        <dbReference type="ARBA" id="ARBA00022801"/>
    </source>
</evidence>
<dbReference type="InterPro" id="IPR017853">
    <property type="entry name" value="GH"/>
</dbReference>
<evidence type="ECO:0000256" key="3">
    <source>
        <dbReference type="RuleBase" id="RU000489"/>
    </source>
</evidence>
<keyword evidence="1 3" id="KW-0378">Hydrolase</keyword>
<evidence type="ECO:0000256" key="4">
    <source>
        <dbReference type="RuleBase" id="RU004453"/>
    </source>
</evidence>
<proteinExistence type="inferred from homology"/>
<reference evidence="6" key="1">
    <citation type="submission" date="2017-02" db="UniProtKB">
        <authorList>
            <consortium name="WormBaseParasite"/>
        </authorList>
    </citation>
    <scope>IDENTIFICATION</scope>
</reference>
<feature type="domain" description="GH18" evidence="5">
    <location>
        <begin position="1"/>
        <end position="175"/>
    </location>
</feature>